<dbReference type="PANTHER" id="PTHR30532:SF1">
    <property type="entry name" value="IRON(3+)-HYDROXAMATE-BINDING PROTEIN FHUD"/>
    <property type="match status" value="1"/>
</dbReference>
<comment type="similarity">
    <text evidence="2">Belongs to the bacterial solute-binding protein 8 family.</text>
</comment>
<evidence type="ECO:0000256" key="2">
    <source>
        <dbReference type="ARBA" id="ARBA00008814"/>
    </source>
</evidence>
<evidence type="ECO:0000256" key="3">
    <source>
        <dbReference type="ARBA" id="ARBA00022448"/>
    </source>
</evidence>
<evidence type="ECO:0000256" key="6">
    <source>
        <dbReference type="SAM" id="SignalP"/>
    </source>
</evidence>
<evidence type="ECO:0000259" key="7">
    <source>
        <dbReference type="PROSITE" id="PS50983"/>
    </source>
</evidence>
<dbReference type="KEGG" id="tau:Tola_1486"/>
<dbReference type="STRING" id="595494.Tola_1486"/>
<dbReference type="PANTHER" id="PTHR30532">
    <property type="entry name" value="IRON III DICITRATE-BINDING PERIPLASMIC PROTEIN"/>
    <property type="match status" value="1"/>
</dbReference>
<evidence type="ECO:0000256" key="5">
    <source>
        <dbReference type="ARBA" id="ARBA00022729"/>
    </source>
</evidence>
<keyword evidence="3" id="KW-0813">Transport</keyword>
<dbReference type="AlphaFoldDB" id="C4LET3"/>
<dbReference type="PRINTS" id="PR01715">
    <property type="entry name" value="FERRIBNDNGPP"/>
</dbReference>
<dbReference type="GO" id="GO:0030288">
    <property type="term" value="C:outer membrane-bounded periplasmic space"/>
    <property type="evidence" value="ECO:0007669"/>
    <property type="project" value="TreeGrafter"/>
</dbReference>
<evidence type="ECO:0000313" key="8">
    <source>
        <dbReference type="EMBL" id="ACQ93100.1"/>
    </source>
</evidence>
<dbReference type="InterPro" id="IPR002491">
    <property type="entry name" value="ABC_transptr_periplasmic_BD"/>
</dbReference>
<gene>
    <name evidence="8" type="ordered locus">Tola_1486</name>
</gene>
<keyword evidence="4" id="KW-0408">Iron</keyword>
<sequence length="300" mass="33454">MPLFHPFFPLSAFLFVFLFCSSVTAQEAPATSAPRLVTVDWTIAETLIELGAPPVGLAQTASYRNWVRAPELPSGVIDIGLRSQPNRELLMQLKPDQILISPMFSTLEPVLSSIAPVTSISMYQPGGDVWEHLYQATRRIASVAGRPEKGEQLLTGLETYLSSLTTCFKKENQRLLIVQFIDDRHMRIYGKQSLFDAVITRMGLSNAWQEETNYWGFSAIGIERLAKYHDAQLVIVEPLPVGVLKQLSQSKIWSALPVVQQKNYVYLPPVWSFGGIASARRFASELAKALLQDRSVPCEG</sequence>
<keyword evidence="4" id="KW-0410">Iron transport</keyword>
<dbReference type="SUPFAM" id="SSF53807">
    <property type="entry name" value="Helical backbone' metal receptor"/>
    <property type="match status" value="1"/>
</dbReference>
<feature type="signal peptide" evidence="6">
    <location>
        <begin position="1"/>
        <end position="25"/>
    </location>
</feature>
<dbReference type="HOGENOM" id="CLU_038034_10_0_6"/>
<evidence type="ECO:0000256" key="1">
    <source>
        <dbReference type="ARBA" id="ARBA00004196"/>
    </source>
</evidence>
<dbReference type="eggNOG" id="COG0614">
    <property type="taxonomic scope" value="Bacteria"/>
</dbReference>
<dbReference type="EMBL" id="CP001616">
    <property type="protein sequence ID" value="ACQ93100.1"/>
    <property type="molecule type" value="Genomic_DNA"/>
</dbReference>
<keyword evidence="4" id="KW-0406">Ion transport</keyword>
<dbReference type="RefSeq" id="WP_015878572.1">
    <property type="nucleotide sequence ID" value="NC_012691.1"/>
</dbReference>
<dbReference type="InterPro" id="IPR051313">
    <property type="entry name" value="Bact_iron-sidero_bind"/>
</dbReference>
<name>C4LET3_TOLAT</name>
<dbReference type="Proteomes" id="UP000009073">
    <property type="component" value="Chromosome"/>
</dbReference>
<accession>C4LET3</accession>
<evidence type="ECO:0000256" key="4">
    <source>
        <dbReference type="ARBA" id="ARBA00022496"/>
    </source>
</evidence>
<dbReference type="CDD" id="cd01146">
    <property type="entry name" value="FhuD"/>
    <property type="match status" value="1"/>
</dbReference>
<feature type="domain" description="Fe/B12 periplasmic-binding" evidence="7">
    <location>
        <begin position="35"/>
        <end position="294"/>
    </location>
</feature>
<reference evidence="9" key="1">
    <citation type="submission" date="2009-05" db="EMBL/GenBank/DDBJ databases">
        <title>Complete sequence of Tolumonas auensis DSM 9187.</title>
        <authorList>
            <consortium name="US DOE Joint Genome Institute"/>
            <person name="Lucas S."/>
            <person name="Copeland A."/>
            <person name="Lapidus A."/>
            <person name="Glavina del Rio T."/>
            <person name="Tice H."/>
            <person name="Bruce D."/>
            <person name="Goodwin L."/>
            <person name="Pitluck S."/>
            <person name="Chertkov O."/>
            <person name="Brettin T."/>
            <person name="Detter J.C."/>
            <person name="Han C."/>
            <person name="Larimer F."/>
            <person name="Land M."/>
            <person name="Hauser L."/>
            <person name="Kyrpides N."/>
            <person name="Mikhailova N."/>
            <person name="Spring S."/>
            <person name="Beller H."/>
        </authorList>
    </citation>
    <scope>NUCLEOTIDE SEQUENCE [LARGE SCALE GENOMIC DNA]</scope>
    <source>
        <strain evidence="9">DSM 9187 / TA4</strain>
    </source>
</reference>
<comment type="subcellular location">
    <subcellularLocation>
        <location evidence="1">Cell envelope</location>
    </subcellularLocation>
</comment>
<keyword evidence="5 6" id="KW-0732">Signal</keyword>
<dbReference type="PROSITE" id="PS50983">
    <property type="entry name" value="FE_B12_PBP"/>
    <property type="match status" value="1"/>
</dbReference>
<keyword evidence="9" id="KW-1185">Reference proteome</keyword>
<dbReference type="GO" id="GO:1901678">
    <property type="term" value="P:iron coordination entity transport"/>
    <property type="evidence" value="ECO:0007669"/>
    <property type="project" value="UniProtKB-ARBA"/>
</dbReference>
<dbReference type="Pfam" id="PF01497">
    <property type="entry name" value="Peripla_BP_2"/>
    <property type="match status" value="1"/>
</dbReference>
<dbReference type="Gene3D" id="3.40.50.1980">
    <property type="entry name" value="Nitrogenase molybdenum iron protein domain"/>
    <property type="match status" value="2"/>
</dbReference>
<feature type="chain" id="PRO_5002939011" evidence="6">
    <location>
        <begin position="26"/>
        <end position="300"/>
    </location>
</feature>
<reference evidence="8 9" key="2">
    <citation type="journal article" date="2011" name="Stand. Genomic Sci.">
        <title>Complete genome sequence of Tolumonas auensis type strain (TA 4).</title>
        <authorList>
            <person name="Chertkov O."/>
            <person name="Copeland A."/>
            <person name="Lucas S."/>
            <person name="Lapidus A."/>
            <person name="Berry K.W."/>
            <person name="Detter J.C."/>
            <person name="Del Rio T.G."/>
            <person name="Hammon N."/>
            <person name="Dalin E."/>
            <person name="Tice H."/>
            <person name="Pitluck S."/>
            <person name="Richardson P."/>
            <person name="Bruce D."/>
            <person name="Goodwin L."/>
            <person name="Han C."/>
            <person name="Tapia R."/>
            <person name="Saunders E."/>
            <person name="Schmutz J."/>
            <person name="Brettin T."/>
            <person name="Larimer F."/>
            <person name="Land M."/>
            <person name="Hauser L."/>
            <person name="Spring S."/>
            <person name="Rohde M."/>
            <person name="Kyrpides N.C."/>
            <person name="Ivanova N."/>
            <person name="Goker M."/>
            <person name="Beller H.R."/>
            <person name="Klenk H.P."/>
            <person name="Woyke T."/>
        </authorList>
    </citation>
    <scope>NUCLEOTIDE SEQUENCE [LARGE SCALE GENOMIC DNA]</scope>
    <source>
        <strain evidence="9">DSM 9187 / TA4</strain>
    </source>
</reference>
<protein>
    <submittedName>
        <fullName evidence="8">Periplasmic binding protein</fullName>
    </submittedName>
</protein>
<evidence type="ECO:0000313" key="9">
    <source>
        <dbReference type="Proteomes" id="UP000009073"/>
    </source>
</evidence>
<organism evidence="8 9">
    <name type="scientific">Tolumonas auensis (strain DSM 9187 / NBRC 110442 / TA 4)</name>
    <dbReference type="NCBI Taxonomy" id="595494"/>
    <lineage>
        <taxon>Bacteria</taxon>
        <taxon>Pseudomonadati</taxon>
        <taxon>Pseudomonadota</taxon>
        <taxon>Gammaproteobacteria</taxon>
        <taxon>Aeromonadales</taxon>
        <taxon>Aeromonadaceae</taxon>
        <taxon>Tolumonas</taxon>
    </lineage>
</organism>
<proteinExistence type="inferred from homology"/>
<dbReference type="OrthoDB" id="6160519at2"/>